<organism evidence="3 4">
    <name type="scientific">Rhipicephalus microplus</name>
    <name type="common">Cattle tick</name>
    <name type="synonym">Boophilus microplus</name>
    <dbReference type="NCBI Taxonomy" id="6941"/>
    <lineage>
        <taxon>Eukaryota</taxon>
        <taxon>Metazoa</taxon>
        <taxon>Ecdysozoa</taxon>
        <taxon>Arthropoda</taxon>
        <taxon>Chelicerata</taxon>
        <taxon>Arachnida</taxon>
        <taxon>Acari</taxon>
        <taxon>Parasitiformes</taxon>
        <taxon>Ixodida</taxon>
        <taxon>Ixodoidea</taxon>
        <taxon>Ixodidae</taxon>
        <taxon>Rhipicephalinae</taxon>
        <taxon>Rhipicephalus</taxon>
        <taxon>Boophilus</taxon>
    </lineage>
</organism>
<comment type="caution">
    <text evidence="3">The sequence shown here is derived from an EMBL/GenBank/DDBJ whole genome shotgun (WGS) entry which is preliminary data.</text>
</comment>
<dbReference type="Proteomes" id="UP000821866">
    <property type="component" value="Unassembled WGS sequence"/>
</dbReference>
<evidence type="ECO:0000256" key="1">
    <source>
        <dbReference type="SAM" id="MobiDB-lite"/>
    </source>
</evidence>
<accession>A0A9J6DS19</accession>
<gene>
    <name evidence="3" type="ORF">HPB51_002405</name>
</gene>
<dbReference type="Gene3D" id="3.30.710.10">
    <property type="entry name" value="Potassium Channel Kv1.1, Chain A"/>
    <property type="match status" value="1"/>
</dbReference>
<protein>
    <recommendedName>
        <fullName evidence="2">BTB domain-containing protein</fullName>
    </recommendedName>
</protein>
<evidence type="ECO:0000259" key="2">
    <source>
        <dbReference type="PROSITE" id="PS50097"/>
    </source>
</evidence>
<dbReference type="InterPro" id="IPR011333">
    <property type="entry name" value="SKP1/BTB/POZ_sf"/>
</dbReference>
<dbReference type="CDD" id="cd18186">
    <property type="entry name" value="BTB_POZ_ZBTB_KLHL-like"/>
    <property type="match status" value="1"/>
</dbReference>
<keyword evidence="4" id="KW-1185">Reference proteome</keyword>
<dbReference type="Pfam" id="PF00651">
    <property type="entry name" value="BTB"/>
    <property type="match status" value="1"/>
</dbReference>
<feature type="domain" description="BTB" evidence="2">
    <location>
        <begin position="204"/>
        <end position="236"/>
    </location>
</feature>
<name>A0A9J6DS19_RHIMP</name>
<feature type="compositionally biased region" description="Basic and acidic residues" evidence="1">
    <location>
        <begin position="182"/>
        <end position="192"/>
    </location>
</feature>
<dbReference type="PROSITE" id="PS50097">
    <property type="entry name" value="BTB"/>
    <property type="match status" value="1"/>
</dbReference>
<dbReference type="SUPFAM" id="SSF54695">
    <property type="entry name" value="POZ domain"/>
    <property type="match status" value="1"/>
</dbReference>
<sequence>MFCKLPLPGAMSKARGSEDSPRTRVRVQESLRQGTRGKAAAASAPSSLLVVASRDVDDLTNTEECSEDFSQIASLLQTLSSQSNQGKKLRTTGQRKTPGSMVLPDIPEKISLEDWSVKACCIEDIVYPSSRNKSYITNSLIATFTDQASRVDDSAGSLPDSSLTDSSCTLSVDTEQHGQSGESRRSQRREARAAGLRCRRNENPDIVVLLGATRFPCHRSLLSVHSRYFQEILAANPQTQKESCTNKSFLYPTPLYRALVTCSS</sequence>
<feature type="region of interest" description="Disordered" evidence="1">
    <location>
        <begin position="151"/>
        <end position="196"/>
    </location>
</feature>
<feature type="region of interest" description="Disordered" evidence="1">
    <location>
        <begin position="83"/>
        <end position="103"/>
    </location>
</feature>
<dbReference type="InterPro" id="IPR000210">
    <property type="entry name" value="BTB/POZ_dom"/>
</dbReference>
<reference evidence="3" key="1">
    <citation type="journal article" date="2020" name="Cell">
        <title>Large-Scale Comparative Analyses of Tick Genomes Elucidate Their Genetic Diversity and Vector Capacities.</title>
        <authorList>
            <consortium name="Tick Genome and Microbiome Consortium (TIGMIC)"/>
            <person name="Jia N."/>
            <person name="Wang J."/>
            <person name="Shi W."/>
            <person name="Du L."/>
            <person name="Sun Y."/>
            <person name="Zhan W."/>
            <person name="Jiang J.F."/>
            <person name="Wang Q."/>
            <person name="Zhang B."/>
            <person name="Ji P."/>
            <person name="Bell-Sakyi L."/>
            <person name="Cui X.M."/>
            <person name="Yuan T.T."/>
            <person name="Jiang B.G."/>
            <person name="Yang W.F."/>
            <person name="Lam T.T."/>
            <person name="Chang Q.C."/>
            <person name="Ding S.J."/>
            <person name="Wang X.J."/>
            <person name="Zhu J.G."/>
            <person name="Ruan X.D."/>
            <person name="Zhao L."/>
            <person name="Wei J.T."/>
            <person name="Ye R.Z."/>
            <person name="Que T.C."/>
            <person name="Du C.H."/>
            <person name="Zhou Y.H."/>
            <person name="Cheng J.X."/>
            <person name="Dai P.F."/>
            <person name="Guo W.B."/>
            <person name="Han X.H."/>
            <person name="Huang E.J."/>
            <person name="Li L.F."/>
            <person name="Wei W."/>
            <person name="Gao Y.C."/>
            <person name="Liu J.Z."/>
            <person name="Shao H.Z."/>
            <person name="Wang X."/>
            <person name="Wang C.C."/>
            <person name="Yang T.C."/>
            <person name="Huo Q.B."/>
            <person name="Li W."/>
            <person name="Chen H.Y."/>
            <person name="Chen S.E."/>
            <person name="Zhou L.G."/>
            <person name="Ni X.B."/>
            <person name="Tian J.H."/>
            <person name="Sheng Y."/>
            <person name="Liu T."/>
            <person name="Pan Y.S."/>
            <person name="Xia L.Y."/>
            <person name="Li J."/>
            <person name="Zhao F."/>
            <person name="Cao W.C."/>
        </authorList>
    </citation>
    <scope>NUCLEOTIDE SEQUENCE</scope>
    <source>
        <strain evidence="3">Rmic-2018</strain>
    </source>
</reference>
<evidence type="ECO:0000313" key="4">
    <source>
        <dbReference type="Proteomes" id="UP000821866"/>
    </source>
</evidence>
<dbReference type="AlphaFoldDB" id="A0A9J6DS19"/>
<reference evidence="3" key="2">
    <citation type="submission" date="2021-09" db="EMBL/GenBank/DDBJ databases">
        <authorList>
            <person name="Jia N."/>
            <person name="Wang J."/>
            <person name="Shi W."/>
            <person name="Du L."/>
            <person name="Sun Y."/>
            <person name="Zhan W."/>
            <person name="Jiang J."/>
            <person name="Wang Q."/>
            <person name="Zhang B."/>
            <person name="Ji P."/>
            <person name="Sakyi L.B."/>
            <person name="Cui X."/>
            <person name="Yuan T."/>
            <person name="Jiang B."/>
            <person name="Yang W."/>
            <person name="Lam T.T.-Y."/>
            <person name="Chang Q."/>
            <person name="Ding S."/>
            <person name="Wang X."/>
            <person name="Zhu J."/>
            <person name="Ruan X."/>
            <person name="Zhao L."/>
            <person name="Wei J."/>
            <person name="Que T."/>
            <person name="Du C."/>
            <person name="Cheng J."/>
            <person name="Dai P."/>
            <person name="Han X."/>
            <person name="Huang E."/>
            <person name="Gao Y."/>
            <person name="Liu J."/>
            <person name="Shao H."/>
            <person name="Ye R."/>
            <person name="Li L."/>
            <person name="Wei W."/>
            <person name="Wang X."/>
            <person name="Wang C."/>
            <person name="Huo Q."/>
            <person name="Li W."/>
            <person name="Guo W."/>
            <person name="Chen H."/>
            <person name="Chen S."/>
            <person name="Zhou L."/>
            <person name="Zhou L."/>
            <person name="Ni X."/>
            <person name="Tian J."/>
            <person name="Zhou Y."/>
            <person name="Sheng Y."/>
            <person name="Liu T."/>
            <person name="Pan Y."/>
            <person name="Xia L."/>
            <person name="Li J."/>
            <person name="Zhao F."/>
            <person name="Cao W."/>
        </authorList>
    </citation>
    <scope>NUCLEOTIDE SEQUENCE</scope>
    <source>
        <strain evidence="3">Rmic-2018</strain>
        <tissue evidence="3">Larvae</tissue>
    </source>
</reference>
<dbReference type="EMBL" id="JABSTU010000007">
    <property type="protein sequence ID" value="KAH8024991.1"/>
    <property type="molecule type" value="Genomic_DNA"/>
</dbReference>
<proteinExistence type="predicted"/>
<feature type="region of interest" description="Disordered" evidence="1">
    <location>
        <begin position="1"/>
        <end position="40"/>
    </location>
</feature>
<feature type="compositionally biased region" description="Basic and acidic residues" evidence="1">
    <location>
        <begin position="15"/>
        <end position="29"/>
    </location>
</feature>
<evidence type="ECO:0000313" key="3">
    <source>
        <dbReference type="EMBL" id="KAH8024991.1"/>
    </source>
</evidence>
<feature type="compositionally biased region" description="Low complexity" evidence="1">
    <location>
        <begin position="157"/>
        <end position="181"/>
    </location>
</feature>